<dbReference type="Proteomes" id="UP000289738">
    <property type="component" value="Chromosome B06"/>
</dbReference>
<gene>
    <name evidence="1" type="ORF">Ahy_B06g086046</name>
</gene>
<protein>
    <submittedName>
        <fullName evidence="1">Uncharacterized protein</fullName>
    </submittedName>
</protein>
<sequence>MDDWYFSILKSIEKKPSHWWSNIRDELIQIFKPIFATLKNMFLEDQYHGKLSIHNIKVGFSGSGQLRAILTDMECRNDGASTEYIQDKQLLDIKVLRSIIYQIINLPFKAGNEPHIPEVEELYHQLYFLEKKYEASSFPRWQFNENIHPEFSKIYHHRGNSGQYSSNRAIVKFYRNCIQHFVFRETQDGAPKPNSLVAIHKLFVDHFEIMMPSIMLTEKICGRMRESIAVAEHVM</sequence>
<keyword evidence="2" id="KW-1185">Reference proteome</keyword>
<name>A0A444YWM2_ARAHY</name>
<dbReference type="EMBL" id="SDMP01000016">
    <property type="protein sequence ID" value="RYR06296.1"/>
    <property type="molecule type" value="Genomic_DNA"/>
</dbReference>
<dbReference type="AlphaFoldDB" id="A0A444YWM2"/>
<evidence type="ECO:0000313" key="1">
    <source>
        <dbReference type="EMBL" id="RYR06296.1"/>
    </source>
</evidence>
<accession>A0A444YWM2</accession>
<comment type="caution">
    <text evidence="1">The sequence shown here is derived from an EMBL/GenBank/DDBJ whole genome shotgun (WGS) entry which is preliminary data.</text>
</comment>
<evidence type="ECO:0000313" key="2">
    <source>
        <dbReference type="Proteomes" id="UP000289738"/>
    </source>
</evidence>
<proteinExistence type="predicted"/>
<reference evidence="1 2" key="1">
    <citation type="submission" date="2019-01" db="EMBL/GenBank/DDBJ databases">
        <title>Sequencing of cultivated peanut Arachis hypogaea provides insights into genome evolution and oil improvement.</title>
        <authorList>
            <person name="Chen X."/>
        </authorList>
    </citation>
    <scope>NUCLEOTIDE SEQUENCE [LARGE SCALE GENOMIC DNA]</scope>
    <source>
        <strain evidence="2">cv. Fuhuasheng</strain>
        <tissue evidence="1">Leaves</tissue>
    </source>
</reference>
<organism evidence="1 2">
    <name type="scientific">Arachis hypogaea</name>
    <name type="common">Peanut</name>
    <dbReference type="NCBI Taxonomy" id="3818"/>
    <lineage>
        <taxon>Eukaryota</taxon>
        <taxon>Viridiplantae</taxon>
        <taxon>Streptophyta</taxon>
        <taxon>Embryophyta</taxon>
        <taxon>Tracheophyta</taxon>
        <taxon>Spermatophyta</taxon>
        <taxon>Magnoliopsida</taxon>
        <taxon>eudicotyledons</taxon>
        <taxon>Gunneridae</taxon>
        <taxon>Pentapetalae</taxon>
        <taxon>rosids</taxon>
        <taxon>fabids</taxon>
        <taxon>Fabales</taxon>
        <taxon>Fabaceae</taxon>
        <taxon>Papilionoideae</taxon>
        <taxon>50 kb inversion clade</taxon>
        <taxon>dalbergioids sensu lato</taxon>
        <taxon>Dalbergieae</taxon>
        <taxon>Pterocarpus clade</taxon>
        <taxon>Arachis</taxon>
    </lineage>
</organism>